<keyword evidence="7 13" id="KW-0808">Transferase</keyword>
<dbReference type="UniPathway" id="UPA00359">
    <property type="reaction ID" value="UER00482"/>
</dbReference>
<comment type="pathway">
    <text evidence="2 13">Glycolipid biosynthesis; lipid IV(A) biosynthesis; lipid IV(A) from (3R)-3-hydroxytetradecanoyl-[acyl-carrier-protein] and UDP-N-acetyl-alpha-D-glucosamine: step 6/6.</text>
</comment>
<sequence>MNFWYQSNLLAKVLKWLLSPFALLFLFITRLRAWLYQRGILASYKAPVPVVIVGNLSVGGNGKTPVVIWLVQQLQQRGIQVGVISRGYGSKAKSYPRLVASHDAPVETGDEPLLIAKRTNAPVCISPNRQQAIEHLLAHFPCQVIISDDGLQHYKLQRDKEIVVLDAQRQFGNGFVLPAGPLREPICRLKSVDWIINNGAATPFSQTVMTLTPHVAIHLQTGEKRPLQDFAQQNITAIAGIGNPQRFFIMLQKLAINVVESQAFQDHQAYDLTLFEKFNKNQPLFMTEKDAVKCQDFAQSNWWYVPVEAEINDEQSEQFIAALIQQVKTAPKSTAL</sequence>
<evidence type="ECO:0000256" key="7">
    <source>
        <dbReference type="ARBA" id="ARBA00022679"/>
    </source>
</evidence>
<keyword evidence="11 13" id="KW-0443">Lipid metabolism</keyword>
<dbReference type="PANTHER" id="PTHR42724">
    <property type="entry name" value="TETRAACYLDISACCHARIDE 4'-KINASE"/>
    <property type="match status" value="1"/>
</dbReference>
<keyword evidence="5 13" id="KW-0444">Lipid biosynthesis</keyword>
<comment type="function">
    <text evidence="1 13">Transfers the gamma-phosphate of ATP to the 4'-position of a tetraacyldisaccharide 1-phosphate intermediate (termed DS-1-P) to form tetraacyldisaccharide 1,4'-bis-phosphate (lipid IVA).</text>
</comment>
<evidence type="ECO:0000256" key="10">
    <source>
        <dbReference type="ARBA" id="ARBA00022840"/>
    </source>
</evidence>
<dbReference type="PANTHER" id="PTHR42724:SF1">
    <property type="entry name" value="TETRAACYLDISACCHARIDE 4'-KINASE, MITOCHONDRIAL-RELATED"/>
    <property type="match status" value="1"/>
</dbReference>
<dbReference type="InterPro" id="IPR003758">
    <property type="entry name" value="LpxK"/>
</dbReference>
<keyword evidence="8 13" id="KW-0547">Nucleotide-binding</keyword>
<dbReference type="GO" id="GO:0009029">
    <property type="term" value="F:lipid-A 4'-kinase activity"/>
    <property type="evidence" value="ECO:0007669"/>
    <property type="project" value="UniProtKB-UniRule"/>
</dbReference>
<comment type="catalytic activity">
    <reaction evidence="13">
        <text>a lipid A disaccharide + ATP = a lipid IVA + ADP + H(+)</text>
        <dbReference type="Rhea" id="RHEA:67840"/>
        <dbReference type="ChEBI" id="CHEBI:15378"/>
        <dbReference type="ChEBI" id="CHEBI:30616"/>
        <dbReference type="ChEBI" id="CHEBI:176343"/>
        <dbReference type="ChEBI" id="CHEBI:176425"/>
        <dbReference type="ChEBI" id="CHEBI:456216"/>
        <dbReference type="EC" id="2.7.1.130"/>
    </reaction>
</comment>
<evidence type="ECO:0000256" key="3">
    <source>
        <dbReference type="ARBA" id="ARBA00012071"/>
    </source>
</evidence>
<dbReference type="GO" id="GO:0009244">
    <property type="term" value="P:lipopolysaccharide core region biosynthetic process"/>
    <property type="evidence" value="ECO:0007669"/>
    <property type="project" value="TreeGrafter"/>
</dbReference>
<evidence type="ECO:0000256" key="12">
    <source>
        <dbReference type="ARBA" id="ARBA00029757"/>
    </source>
</evidence>
<dbReference type="HAMAP" id="MF_00409">
    <property type="entry name" value="LpxK"/>
    <property type="match status" value="1"/>
</dbReference>
<dbReference type="InterPro" id="IPR027417">
    <property type="entry name" value="P-loop_NTPase"/>
</dbReference>
<evidence type="ECO:0000313" key="15">
    <source>
        <dbReference type="Proteomes" id="UP000255098"/>
    </source>
</evidence>
<dbReference type="EMBL" id="UGSP01000001">
    <property type="protein sequence ID" value="SUB24190.1"/>
    <property type="molecule type" value="Genomic_DNA"/>
</dbReference>
<evidence type="ECO:0000256" key="5">
    <source>
        <dbReference type="ARBA" id="ARBA00022516"/>
    </source>
</evidence>
<proteinExistence type="inferred from homology"/>
<dbReference type="GO" id="GO:0005886">
    <property type="term" value="C:plasma membrane"/>
    <property type="evidence" value="ECO:0007669"/>
    <property type="project" value="TreeGrafter"/>
</dbReference>
<dbReference type="Proteomes" id="UP000255098">
    <property type="component" value="Unassembled WGS sequence"/>
</dbReference>
<name>A0A379ARF3_AVIAV</name>
<keyword evidence="10 13" id="KW-0067">ATP-binding</keyword>
<dbReference type="NCBIfam" id="TIGR00682">
    <property type="entry name" value="lpxK"/>
    <property type="match status" value="1"/>
</dbReference>
<dbReference type="GO" id="GO:0009245">
    <property type="term" value="P:lipid A biosynthetic process"/>
    <property type="evidence" value="ECO:0007669"/>
    <property type="project" value="UniProtKB-UniRule"/>
</dbReference>
<organism evidence="14 15">
    <name type="scientific">Avibacterium avium</name>
    <name type="common">Pasteurella avium</name>
    <dbReference type="NCBI Taxonomy" id="751"/>
    <lineage>
        <taxon>Bacteria</taxon>
        <taxon>Pseudomonadati</taxon>
        <taxon>Pseudomonadota</taxon>
        <taxon>Gammaproteobacteria</taxon>
        <taxon>Pasteurellales</taxon>
        <taxon>Pasteurellaceae</taxon>
        <taxon>Avibacterium</taxon>
    </lineage>
</organism>
<comment type="similarity">
    <text evidence="13">Belongs to the LpxK family.</text>
</comment>
<evidence type="ECO:0000256" key="6">
    <source>
        <dbReference type="ARBA" id="ARBA00022556"/>
    </source>
</evidence>
<protein>
    <recommendedName>
        <fullName evidence="4 13">Tetraacyldisaccharide 4'-kinase</fullName>
        <ecNumber evidence="3 13">2.7.1.130</ecNumber>
    </recommendedName>
    <alternativeName>
        <fullName evidence="12 13">Lipid A 4'-kinase</fullName>
    </alternativeName>
</protein>
<dbReference type="Pfam" id="PF02606">
    <property type="entry name" value="LpxK"/>
    <property type="match status" value="1"/>
</dbReference>
<dbReference type="GO" id="GO:0005524">
    <property type="term" value="F:ATP binding"/>
    <property type="evidence" value="ECO:0007669"/>
    <property type="project" value="UniProtKB-UniRule"/>
</dbReference>
<evidence type="ECO:0000256" key="8">
    <source>
        <dbReference type="ARBA" id="ARBA00022741"/>
    </source>
</evidence>
<dbReference type="EC" id="2.7.1.130" evidence="3 13"/>
<evidence type="ECO:0000256" key="1">
    <source>
        <dbReference type="ARBA" id="ARBA00002274"/>
    </source>
</evidence>
<evidence type="ECO:0000256" key="9">
    <source>
        <dbReference type="ARBA" id="ARBA00022777"/>
    </source>
</evidence>
<keyword evidence="9 13" id="KW-0418">Kinase</keyword>
<dbReference type="AlphaFoldDB" id="A0A379ARF3"/>
<evidence type="ECO:0000313" key="14">
    <source>
        <dbReference type="EMBL" id="SUB24190.1"/>
    </source>
</evidence>
<dbReference type="GeneID" id="300133427"/>
<keyword evidence="6 13" id="KW-0441">Lipid A biosynthesis</keyword>
<evidence type="ECO:0000256" key="11">
    <source>
        <dbReference type="ARBA" id="ARBA00023098"/>
    </source>
</evidence>
<evidence type="ECO:0000256" key="2">
    <source>
        <dbReference type="ARBA" id="ARBA00004870"/>
    </source>
</evidence>
<gene>
    <name evidence="13 14" type="primary">lpxK</name>
    <name evidence="14" type="ORF">NCTC11297_01220</name>
</gene>
<feature type="binding site" evidence="13">
    <location>
        <begin position="57"/>
        <end position="64"/>
    </location>
    <ligand>
        <name>ATP</name>
        <dbReference type="ChEBI" id="CHEBI:30616"/>
    </ligand>
</feature>
<keyword evidence="15" id="KW-1185">Reference proteome</keyword>
<dbReference type="SUPFAM" id="SSF52540">
    <property type="entry name" value="P-loop containing nucleoside triphosphate hydrolases"/>
    <property type="match status" value="1"/>
</dbReference>
<evidence type="ECO:0000256" key="4">
    <source>
        <dbReference type="ARBA" id="ARBA00016436"/>
    </source>
</evidence>
<dbReference type="RefSeq" id="WP_115249429.1">
    <property type="nucleotide sequence ID" value="NZ_UGSP01000001.1"/>
</dbReference>
<evidence type="ECO:0000256" key="13">
    <source>
        <dbReference type="HAMAP-Rule" id="MF_00409"/>
    </source>
</evidence>
<accession>A0A379ARF3</accession>
<reference evidence="14 15" key="1">
    <citation type="submission" date="2018-06" db="EMBL/GenBank/DDBJ databases">
        <authorList>
            <consortium name="Pathogen Informatics"/>
            <person name="Doyle S."/>
        </authorList>
    </citation>
    <scope>NUCLEOTIDE SEQUENCE [LARGE SCALE GENOMIC DNA]</scope>
    <source>
        <strain evidence="15">NCTC 11297</strain>
    </source>
</reference>